<evidence type="ECO:0000256" key="4">
    <source>
        <dbReference type="ARBA" id="ARBA00022989"/>
    </source>
</evidence>
<feature type="transmembrane region" description="Helical" evidence="6">
    <location>
        <begin position="85"/>
        <end position="114"/>
    </location>
</feature>
<evidence type="ECO:0000313" key="9">
    <source>
        <dbReference type="EMBL" id="RYU86848.1"/>
    </source>
</evidence>
<dbReference type="Proteomes" id="UP000293331">
    <property type="component" value="Unassembled WGS sequence"/>
</dbReference>
<dbReference type="InterPro" id="IPR025640">
    <property type="entry name" value="GYF_2"/>
</dbReference>
<comment type="subcellular location">
    <subcellularLocation>
        <location evidence="1">Cell membrane</location>
        <topology evidence="1">Multi-pass membrane protein</topology>
    </subcellularLocation>
</comment>
<keyword evidence="4 6" id="KW-1133">Transmembrane helix</keyword>
<dbReference type="Pfam" id="PF14237">
    <property type="entry name" value="GYF_2"/>
    <property type="match status" value="1"/>
</dbReference>
<evidence type="ECO:0000256" key="1">
    <source>
        <dbReference type="ARBA" id="ARBA00004651"/>
    </source>
</evidence>
<proteinExistence type="predicted"/>
<evidence type="ECO:0000259" key="8">
    <source>
        <dbReference type="Pfam" id="PF14237"/>
    </source>
</evidence>
<feature type="domain" description="GYF" evidence="8">
    <location>
        <begin position="19"/>
        <end position="62"/>
    </location>
</feature>
<protein>
    <submittedName>
        <fullName evidence="9">RDD family protein</fullName>
    </submittedName>
</protein>
<gene>
    <name evidence="9" type="ORF">EWM62_16995</name>
</gene>
<dbReference type="PANTHER" id="PTHR36115">
    <property type="entry name" value="PROLINE-RICH ANTIGEN HOMOLOG-RELATED"/>
    <property type="match status" value="1"/>
</dbReference>
<evidence type="ECO:0000256" key="5">
    <source>
        <dbReference type="ARBA" id="ARBA00023136"/>
    </source>
</evidence>
<reference evidence="9 10" key="1">
    <citation type="submission" date="2019-02" db="EMBL/GenBank/DDBJ databases">
        <title>Bacterial novel species Mucilaginibacter sp. 17JY9-4 isolated from soil.</title>
        <authorList>
            <person name="Jung H.-Y."/>
        </authorList>
    </citation>
    <scope>NUCLEOTIDE SEQUENCE [LARGE SCALE GENOMIC DNA]</scope>
    <source>
        <strain evidence="9 10">17JY9-4</strain>
    </source>
</reference>
<organism evidence="9 10">
    <name type="scientific">Mucilaginibacter terrigena</name>
    <dbReference type="NCBI Taxonomy" id="2492395"/>
    <lineage>
        <taxon>Bacteria</taxon>
        <taxon>Pseudomonadati</taxon>
        <taxon>Bacteroidota</taxon>
        <taxon>Sphingobacteriia</taxon>
        <taxon>Sphingobacteriales</taxon>
        <taxon>Sphingobacteriaceae</taxon>
        <taxon>Mucilaginibacter</taxon>
    </lineage>
</organism>
<keyword evidence="3 6" id="KW-0812">Transmembrane</keyword>
<dbReference type="EMBL" id="SEWG01000008">
    <property type="protein sequence ID" value="RYU86848.1"/>
    <property type="molecule type" value="Genomic_DNA"/>
</dbReference>
<keyword evidence="5 6" id="KW-0472">Membrane</keyword>
<name>A0A4Q5LHJ9_9SPHI</name>
<dbReference type="RefSeq" id="WP_129877878.1">
    <property type="nucleotide sequence ID" value="NZ_SEWG01000008.1"/>
</dbReference>
<comment type="caution">
    <text evidence="9">The sequence shown here is derived from an EMBL/GenBank/DDBJ whole genome shotgun (WGS) entry which is preliminary data.</text>
</comment>
<dbReference type="GO" id="GO:0005886">
    <property type="term" value="C:plasma membrane"/>
    <property type="evidence" value="ECO:0007669"/>
    <property type="project" value="UniProtKB-SubCell"/>
</dbReference>
<dbReference type="InterPro" id="IPR051791">
    <property type="entry name" value="Pra-immunoreactive"/>
</dbReference>
<keyword evidence="2" id="KW-1003">Cell membrane</keyword>
<dbReference type="AlphaFoldDB" id="A0A4Q5LHJ9"/>
<sequence>MQPSGNNNLQPANTDQYILVINGKPDGPFSIAQLKERKIKPGDFIKTPAMDDYKEAHEIAALRQLFGFNRQPLPMQYFGSFDQRAIAAVIDWLIVSAAFIMAAFVVMLVLLLVLSGDDNKILRIGITVGIVALTPIGKIIYNVKMEAGPSRGTFGKQLMKIRVCDIYGEQITTSQAFLRNLFKYLSTATFFVGYIMCFFTQKQQCLHDTLADTLVIKDRLDS</sequence>
<evidence type="ECO:0000256" key="6">
    <source>
        <dbReference type="SAM" id="Phobius"/>
    </source>
</evidence>
<evidence type="ECO:0000256" key="2">
    <source>
        <dbReference type="ARBA" id="ARBA00022475"/>
    </source>
</evidence>
<feature type="transmembrane region" description="Helical" evidence="6">
    <location>
        <begin position="121"/>
        <end position="141"/>
    </location>
</feature>
<keyword evidence="10" id="KW-1185">Reference proteome</keyword>
<feature type="domain" description="RDD" evidence="7">
    <location>
        <begin position="80"/>
        <end position="211"/>
    </location>
</feature>
<accession>A0A4Q5LHJ9</accession>
<evidence type="ECO:0000259" key="7">
    <source>
        <dbReference type="Pfam" id="PF06271"/>
    </source>
</evidence>
<evidence type="ECO:0000313" key="10">
    <source>
        <dbReference type="Proteomes" id="UP000293331"/>
    </source>
</evidence>
<dbReference type="PANTHER" id="PTHR36115:SF4">
    <property type="entry name" value="MEMBRANE PROTEIN"/>
    <property type="match status" value="1"/>
</dbReference>
<evidence type="ECO:0000256" key="3">
    <source>
        <dbReference type="ARBA" id="ARBA00022692"/>
    </source>
</evidence>
<dbReference type="InterPro" id="IPR010432">
    <property type="entry name" value="RDD"/>
</dbReference>
<feature type="transmembrane region" description="Helical" evidence="6">
    <location>
        <begin position="181"/>
        <end position="199"/>
    </location>
</feature>
<dbReference type="Pfam" id="PF06271">
    <property type="entry name" value="RDD"/>
    <property type="match status" value="1"/>
</dbReference>
<dbReference type="OrthoDB" id="9793824at2"/>